<gene>
    <name evidence="1" type="ORF">ACED38_06515</name>
</gene>
<dbReference type="Pfam" id="PF10117">
    <property type="entry name" value="McrBC"/>
    <property type="match status" value="1"/>
</dbReference>
<dbReference type="EMBL" id="JBGOOT010000003">
    <property type="protein sequence ID" value="MEZ8194540.1"/>
    <property type="molecule type" value="Genomic_DNA"/>
</dbReference>
<sequence>MLKDCSQIDINQFAKTYFGGTAKNKIDQAINWLQRLGDYNLNNNDVLRYTNASREMEPIVYCDCKGTWWTGRYVGAIFFDGISLDIAPRFPFSFFVDNFPINNFIPIDTKKSIKQEKSMEGTVLELMLAIQWVNLLVNASKHALPVVQKKKTHIKSAIVGRLDVRATLKQRVVDGSKVVSTSFSKDINNPITQVIVLAYYEIQKWFPSHDVMHWMPEVTAARLQKMIDATPRRTKAPNHQEIKSAKLMPIAREYRSVARLSKDVLNRKNLSEHQSHSTNKTMLIDVAELWEAYVFNVLKQVTPENLNVKNGTSASQNYLLKSEEKTLGKLIPDYLILDRNKSQNDDDALIVADAKYKRIGDAPWMSPKRDDLYQMSAYLNNFTHANSGFLFYPKWDDDLSEIVKQNPWQFNNGKELSFIQLPINLDDAITFLNKNAITPSTHTQN</sequence>
<reference evidence="1 2" key="1">
    <citation type="submission" date="2024-06" db="EMBL/GenBank/DDBJ databases">
        <authorList>
            <person name="Steensen K."/>
            <person name="Seneca J."/>
            <person name="Bartlau N."/>
            <person name="Yu A.X."/>
            <person name="Polz M.F."/>
        </authorList>
    </citation>
    <scope>NUCLEOTIDE SEQUENCE [LARGE SCALE GENOMIC DNA]</scope>
    <source>
        <strain evidence="1 2">FF146</strain>
    </source>
</reference>
<dbReference type="PANTHER" id="PTHR38733">
    <property type="entry name" value="PROTEIN MCRC"/>
    <property type="match status" value="1"/>
</dbReference>
<protein>
    <recommendedName>
        <fullName evidence="3">Restriction endonuclease</fullName>
    </recommendedName>
</protein>
<dbReference type="Proteomes" id="UP001569153">
    <property type="component" value="Unassembled WGS sequence"/>
</dbReference>
<organism evidence="1 2">
    <name type="scientific">Vibrio cortegadensis</name>
    <dbReference type="NCBI Taxonomy" id="1328770"/>
    <lineage>
        <taxon>Bacteria</taxon>
        <taxon>Pseudomonadati</taxon>
        <taxon>Pseudomonadota</taxon>
        <taxon>Gammaproteobacteria</taxon>
        <taxon>Vibrionales</taxon>
        <taxon>Vibrionaceae</taxon>
        <taxon>Vibrio</taxon>
    </lineage>
</organism>
<evidence type="ECO:0008006" key="3">
    <source>
        <dbReference type="Google" id="ProtNLM"/>
    </source>
</evidence>
<dbReference type="RefSeq" id="WP_371729996.1">
    <property type="nucleotide sequence ID" value="NZ_JBGOOT010000003.1"/>
</dbReference>
<comment type="caution">
    <text evidence="1">The sequence shown here is derived from an EMBL/GenBank/DDBJ whole genome shotgun (WGS) entry which is preliminary data.</text>
</comment>
<name>A0ABV4M4U5_9VIBR</name>
<proteinExistence type="predicted"/>
<dbReference type="PANTHER" id="PTHR38733:SF1">
    <property type="entry name" value="TYPE IV METHYL-DIRECTED RESTRICTION ENZYME ECOKMCRBC"/>
    <property type="match status" value="1"/>
</dbReference>
<dbReference type="InterPro" id="IPR019292">
    <property type="entry name" value="McrC"/>
</dbReference>
<evidence type="ECO:0000313" key="2">
    <source>
        <dbReference type="Proteomes" id="UP001569153"/>
    </source>
</evidence>
<accession>A0ABV4M4U5</accession>
<evidence type="ECO:0000313" key="1">
    <source>
        <dbReference type="EMBL" id="MEZ8194540.1"/>
    </source>
</evidence>
<keyword evidence="2" id="KW-1185">Reference proteome</keyword>